<evidence type="ECO:0000256" key="5">
    <source>
        <dbReference type="ARBA" id="ARBA00022679"/>
    </source>
</evidence>
<keyword evidence="4 15" id="KW-0963">Cytoplasm</keyword>
<keyword evidence="18" id="KW-1185">Reference proteome</keyword>
<keyword evidence="13 15" id="KW-0234">DNA repair</keyword>
<comment type="similarity">
    <text evidence="2 15">Belongs to the DNA polymerase type-Y family.</text>
</comment>
<dbReference type="Gene3D" id="3.40.1170.60">
    <property type="match status" value="1"/>
</dbReference>
<dbReference type="Proteomes" id="UP001195660">
    <property type="component" value="Unassembled WGS sequence"/>
</dbReference>
<evidence type="ECO:0000313" key="17">
    <source>
        <dbReference type="EMBL" id="MBM5572396.1"/>
    </source>
</evidence>
<evidence type="ECO:0000256" key="12">
    <source>
        <dbReference type="ARBA" id="ARBA00023125"/>
    </source>
</evidence>
<evidence type="ECO:0000256" key="4">
    <source>
        <dbReference type="ARBA" id="ARBA00022490"/>
    </source>
</evidence>
<name>A0ABS2CE34_9NEIS</name>
<dbReference type="PROSITE" id="PS50173">
    <property type="entry name" value="UMUC"/>
    <property type="match status" value="1"/>
</dbReference>
<dbReference type="HAMAP" id="MF_01113">
    <property type="entry name" value="DNApol_IV"/>
    <property type="match status" value="1"/>
</dbReference>
<keyword evidence="10 15" id="KW-0460">Magnesium</keyword>
<evidence type="ECO:0000256" key="6">
    <source>
        <dbReference type="ARBA" id="ARBA00022695"/>
    </source>
</evidence>
<evidence type="ECO:0000256" key="2">
    <source>
        <dbReference type="ARBA" id="ARBA00010945"/>
    </source>
</evidence>
<keyword evidence="12 15" id="KW-0238">DNA-binding</keyword>
<dbReference type="InterPro" id="IPR001126">
    <property type="entry name" value="UmuC"/>
</dbReference>
<evidence type="ECO:0000256" key="11">
    <source>
        <dbReference type="ARBA" id="ARBA00022932"/>
    </source>
</evidence>
<dbReference type="InterPro" id="IPR036775">
    <property type="entry name" value="DNA_pol_Y-fam_lit_finger_sf"/>
</dbReference>
<dbReference type="NCBIfam" id="NF002677">
    <property type="entry name" value="PRK02406.1"/>
    <property type="match status" value="1"/>
</dbReference>
<feature type="binding site" evidence="15">
    <location>
        <position position="11"/>
    </location>
    <ligand>
        <name>Mg(2+)</name>
        <dbReference type="ChEBI" id="CHEBI:18420"/>
    </ligand>
</feature>
<dbReference type="InterPro" id="IPR017961">
    <property type="entry name" value="DNA_pol_Y-fam_little_finger"/>
</dbReference>
<gene>
    <name evidence="15 17" type="primary">dinB</name>
    <name evidence="17" type="ORF">GM173_12530</name>
</gene>
<evidence type="ECO:0000256" key="14">
    <source>
        <dbReference type="ARBA" id="ARBA00049244"/>
    </source>
</evidence>
<sequence length="351" mass="39312">MLIQRKIIHIDCDCFYAAVEMRDHPEWRNVPLAVGGSSDRRGVLCTSNYPARQLGIRAAMSTFRAQQLCRDLIIVPPDFPRYKAASMAMRAIFADYTDVIEPLSLDEAYLDVSGQPHCAGSASRMAAEIRARIEREIGITASAGIAPNKLLAKIASDWHKPNGQFVIRPQDIAEFMPALPVRKLWGIGKVTAERLAQRGIHTCADIHARSLEQLISEWGRLGRQLYEQAQGIDHRPVATAERRKSLSVENTYAHDLGSLQDCQNALPALYQDWQSRMRRASGERAHKAFVKIKFADFTQTTVECICPDPHLTTFLGLLEQGLKRSPQAVRLLGLGVRFNESATIPQQLCLW</sequence>
<evidence type="ECO:0000256" key="8">
    <source>
        <dbReference type="ARBA" id="ARBA00022723"/>
    </source>
</evidence>
<comment type="subcellular location">
    <subcellularLocation>
        <location evidence="1 15">Cytoplasm</location>
    </subcellularLocation>
</comment>
<feature type="active site" evidence="15">
    <location>
        <position position="107"/>
    </location>
</feature>
<dbReference type="Pfam" id="PF00817">
    <property type="entry name" value="IMS"/>
    <property type="match status" value="1"/>
</dbReference>
<comment type="subunit">
    <text evidence="15">Monomer.</text>
</comment>
<keyword evidence="8 15" id="KW-0479">Metal-binding</keyword>
<evidence type="ECO:0000256" key="3">
    <source>
        <dbReference type="ARBA" id="ARBA00022457"/>
    </source>
</evidence>
<proteinExistence type="inferred from homology"/>
<protein>
    <recommendedName>
        <fullName evidence="15">DNA polymerase IV</fullName>
        <shortName evidence="15">Pol IV</shortName>
        <ecNumber evidence="15">2.7.7.7</ecNumber>
    </recommendedName>
</protein>
<comment type="function">
    <text evidence="15">Poorly processive, error-prone DNA polymerase involved in untargeted mutagenesis. Copies undamaged DNA at stalled replication forks, which arise in vivo from mismatched or misaligned primer ends. These misaligned primers can be extended by PolIV. Exhibits no 3'-5' exonuclease (proofreading) activity. May be involved in translesional synthesis, in conjunction with the beta clamp from PolIII.</text>
</comment>
<evidence type="ECO:0000256" key="1">
    <source>
        <dbReference type="ARBA" id="ARBA00004496"/>
    </source>
</evidence>
<dbReference type="Gene3D" id="1.10.150.20">
    <property type="entry name" value="5' to 3' exonuclease, C-terminal subdomain"/>
    <property type="match status" value="1"/>
</dbReference>
<dbReference type="GO" id="GO:0003887">
    <property type="term" value="F:DNA-directed DNA polymerase activity"/>
    <property type="evidence" value="ECO:0007669"/>
    <property type="project" value="UniProtKB-EC"/>
</dbReference>
<dbReference type="InterPro" id="IPR053848">
    <property type="entry name" value="IMS_HHH_1"/>
</dbReference>
<dbReference type="PANTHER" id="PTHR11076:SF33">
    <property type="entry name" value="DNA POLYMERASE KAPPA"/>
    <property type="match status" value="1"/>
</dbReference>
<dbReference type="SUPFAM" id="SSF56672">
    <property type="entry name" value="DNA/RNA polymerases"/>
    <property type="match status" value="1"/>
</dbReference>
<comment type="catalytic activity">
    <reaction evidence="14 15">
        <text>DNA(n) + a 2'-deoxyribonucleoside 5'-triphosphate = DNA(n+1) + diphosphate</text>
        <dbReference type="Rhea" id="RHEA:22508"/>
        <dbReference type="Rhea" id="RHEA-COMP:17339"/>
        <dbReference type="Rhea" id="RHEA-COMP:17340"/>
        <dbReference type="ChEBI" id="CHEBI:33019"/>
        <dbReference type="ChEBI" id="CHEBI:61560"/>
        <dbReference type="ChEBI" id="CHEBI:173112"/>
        <dbReference type="EC" id="2.7.7.7"/>
    </reaction>
</comment>
<keyword evidence="5 15" id="KW-0808">Transferase</keyword>
<evidence type="ECO:0000256" key="9">
    <source>
        <dbReference type="ARBA" id="ARBA00022763"/>
    </source>
</evidence>
<dbReference type="InterPro" id="IPR022880">
    <property type="entry name" value="DNApol_IV"/>
</dbReference>
<keyword evidence="6 15" id="KW-0548">Nucleotidyltransferase</keyword>
<organism evidence="17 18">
    <name type="scientific">Deefgea chitinilytica</name>
    <dbReference type="NCBI Taxonomy" id="570276"/>
    <lineage>
        <taxon>Bacteria</taxon>
        <taxon>Pseudomonadati</taxon>
        <taxon>Pseudomonadota</taxon>
        <taxon>Betaproteobacteria</taxon>
        <taxon>Neisseriales</taxon>
        <taxon>Chitinibacteraceae</taxon>
        <taxon>Deefgea</taxon>
    </lineage>
</organism>
<dbReference type="Gene3D" id="3.30.70.270">
    <property type="match status" value="1"/>
</dbReference>
<dbReference type="EMBL" id="WOFE01000007">
    <property type="protein sequence ID" value="MBM5572396.1"/>
    <property type="molecule type" value="Genomic_DNA"/>
</dbReference>
<dbReference type="RefSeq" id="WP_203571728.1">
    <property type="nucleotide sequence ID" value="NZ_WOFE01000007.1"/>
</dbReference>
<dbReference type="CDD" id="cd03586">
    <property type="entry name" value="PolY_Pol_IV_kappa"/>
    <property type="match status" value="1"/>
</dbReference>
<feature type="site" description="Substrate discrimination" evidence="15">
    <location>
        <position position="16"/>
    </location>
</feature>
<reference evidence="17 18" key="1">
    <citation type="submission" date="2019-11" db="EMBL/GenBank/DDBJ databases">
        <title>Novel Deefgea species.</title>
        <authorList>
            <person name="Han J.-H."/>
        </authorList>
    </citation>
    <scope>NUCLEOTIDE SEQUENCE [LARGE SCALE GENOMIC DNA]</scope>
    <source>
        <strain evidence="17 18">LMG 24817</strain>
    </source>
</reference>
<dbReference type="EC" id="2.7.7.7" evidence="15"/>
<keyword evidence="9 15" id="KW-0227">DNA damage</keyword>
<dbReference type="InterPro" id="IPR043128">
    <property type="entry name" value="Rev_trsase/Diguanyl_cyclase"/>
</dbReference>
<keyword evidence="7 15" id="KW-0235">DNA replication</keyword>
<accession>A0ABS2CE34</accession>
<feature type="domain" description="UmuC" evidence="16">
    <location>
        <begin position="7"/>
        <end position="188"/>
    </location>
</feature>
<dbReference type="Pfam" id="PF21999">
    <property type="entry name" value="IMS_HHH_1"/>
    <property type="match status" value="1"/>
</dbReference>
<feature type="binding site" evidence="15">
    <location>
        <position position="106"/>
    </location>
    <ligand>
        <name>Mg(2+)</name>
        <dbReference type="ChEBI" id="CHEBI:18420"/>
    </ligand>
</feature>
<evidence type="ECO:0000256" key="15">
    <source>
        <dbReference type="HAMAP-Rule" id="MF_01113"/>
    </source>
</evidence>
<evidence type="ECO:0000256" key="10">
    <source>
        <dbReference type="ARBA" id="ARBA00022842"/>
    </source>
</evidence>
<evidence type="ECO:0000313" key="18">
    <source>
        <dbReference type="Proteomes" id="UP001195660"/>
    </source>
</evidence>
<dbReference type="Pfam" id="PF11799">
    <property type="entry name" value="IMS_C"/>
    <property type="match status" value="1"/>
</dbReference>
<evidence type="ECO:0000256" key="7">
    <source>
        <dbReference type="ARBA" id="ARBA00022705"/>
    </source>
</evidence>
<dbReference type="SUPFAM" id="SSF100879">
    <property type="entry name" value="Lesion bypass DNA polymerase (Y-family), little finger domain"/>
    <property type="match status" value="1"/>
</dbReference>
<comment type="cofactor">
    <cofactor evidence="15">
        <name>Mg(2+)</name>
        <dbReference type="ChEBI" id="CHEBI:18420"/>
    </cofactor>
    <text evidence="15">Binds 2 magnesium ions per subunit.</text>
</comment>
<evidence type="ECO:0000259" key="16">
    <source>
        <dbReference type="PROSITE" id="PS50173"/>
    </source>
</evidence>
<dbReference type="Gene3D" id="3.30.1490.100">
    <property type="entry name" value="DNA polymerase, Y-family, little finger domain"/>
    <property type="match status" value="1"/>
</dbReference>
<dbReference type="InterPro" id="IPR043502">
    <property type="entry name" value="DNA/RNA_pol_sf"/>
</dbReference>
<keyword evidence="11 15" id="KW-0239">DNA-directed DNA polymerase</keyword>
<dbReference type="InterPro" id="IPR050116">
    <property type="entry name" value="DNA_polymerase-Y"/>
</dbReference>
<evidence type="ECO:0000256" key="13">
    <source>
        <dbReference type="ARBA" id="ARBA00023204"/>
    </source>
</evidence>
<comment type="caution">
    <text evidence="17">The sequence shown here is derived from an EMBL/GenBank/DDBJ whole genome shotgun (WGS) entry which is preliminary data.</text>
</comment>
<keyword evidence="3 15" id="KW-0515">Mutator protein</keyword>
<dbReference type="PANTHER" id="PTHR11076">
    <property type="entry name" value="DNA REPAIR POLYMERASE UMUC / TRANSFERASE FAMILY MEMBER"/>
    <property type="match status" value="1"/>
</dbReference>